<reference evidence="9" key="1">
    <citation type="submission" date="2020-12" db="EMBL/GenBank/DDBJ databases">
        <authorList>
            <person name="Oppert B.S."/>
            <person name="Elpidina E."/>
            <person name="Tereshchenkova V."/>
            <person name="Zhiganov N."/>
            <person name="Filippova I."/>
        </authorList>
    </citation>
    <scope>NUCLEOTIDE SEQUENCE</scope>
</reference>
<dbReference type="InterPro" id="IPR001254">
    <property type="entry name" value="Trypsin_dom"/>
</dbReference>
<dbReference type="FunFam" id="2.40.10.10:FF:000038">
    <property type="entry name" value="Serine protease"/>
    <property type="match status" value="1"/>
</dbReference>
<evidence type="ECO:0000256" key="6">
    <source>
        <dbReference type="SAM" id="MobiDB-lite"/>
    </source>
</evidence>
<accession>A0A889IU86</accession>
<evidence type="ECO:0000259" key="8">
    <source>
        <dbReference type="PROSITE" id="PS50240"/>
    </source>
</evidence>
<organism evidence="9">
    <name type="scientific">Tenebrio molitor</name>
    <name type="common">Yellow mealworm beetle</name>
    <dbReference type="NCBI Taxonomy" id="7067"/>
    <lineage>
        <taxon>Eukaryota</taxon>
        <taxon>Metazoa</taxon>
        <taxon>Ecdysozoa</taxon>
        <taxon>Arthropoda</taxon>
        <taxon>Hexapoda</taxon>
        <taxon>Insecta</taxon>
        <taxon>Pterygota</taxon>
        <taxon>Neoptera</taxon>
        <taxon>Endopterygota</taxon>
        <taxon>Coleoptera</taxon>
        <taxon>Polyphaga</taxon>
        <taxon>Cucujiformia</taxon>
        <taxon>Tenebrionidae</taxon>
        <taxon>Tenebrio</taxon>
    </lineage>
</organism>
<feature type="chain" id="PRO_5032955739" description="Phenoloxidase-activating factor 2" evidence="7">
    <location>
        <begin position="17"/>
        <end position="407"/>
    </location>
</feature>
<proteinExistence type="evidence at transcript level"/>
<dbReference type="GO" id="GO:0004252">
    <property type="term" value="F:serine-type endopeptidase activity"/>
    <property type="evidence" value="ECO:0007669"/>
    <property type="project" value="InterPro"/>
</dbReference>
<dbReference type="InterPro" id="IPR009003">
    <property type="entry name" value="Peptidase_S1_PA"/>
</dbReference>
<dbReference type="Gene3D" id="2.40.10.10">
    <property type="entry name" value="Trypsin-like serine proteases"/>
    <property type="match status" value="2"/>
</dbReference>
<dbReference type="PANTHER" id="PTHR24258">
    <property type="entry name" value="SERINE PROTEASE-RELATED"/>
    <property type="match status" value="1"/>
</dbReference>
<dbReference type="InterPro" id="IPR043504">
    <property type="entry name" value="Peptidase_S1_PA_chymotrypsin"/>
</dbReference>
<protein>
    <recommendedName>
        <fullName evidence="4">Phenoloxidase-activating factor 2</fullName>
    </recommendedName>
    <alternativeName>
        <fullName evidence="5">Prophenoloxidase-activating factor II</fullName>
    </alternativeName>
</protein>
<name>A0A889IU86_TENMO</name>
<evidence type="ECO:0000256" key="2">
    <source>
        <dbReference type="ARBA" id="ARBA00022525"/>
    </source>
</evidence>
<sequence>MWKFVWLAVAYGLVWGQDHFVPNNYEEITTQRLDGFGAEEKCGEGKSKGLFKCVVYSRCDGITHMIIPESSTNGYGMIDIRFGANSCPDMLDVCCKIPPGGDPHVTTSTTEGPSPTPNPNPTPSPPPTGESFCGIRNINGIDFKITGNTHNEAEYGEFPWMMAILKANYDPAVDSTLAVCGGSLIAPSVVLTGAHCVHKYQPGDIKVRAGEWDTQTQKERLPYQERNVAQIITHEQFQDGILHNDVALLVLDKPFKKAAHIGTICLPEQNELINSQNCLATGWGKNLFGLHGQYQVILKKIELPIVPNRQCEASLRETRLGPLFELDESFICAGGIAGRDTCTGDGGSPLVCPDPKNPSRYVQAGIVAWGIGCGTTTPGVYANVAKFRSWVDKQMGRLNFDTITYTS</sequence>
<dbReference type="AlphaFoldDB" id="A0A889IU86"/>
<dbReference type="PRINTS" id="PR00722">
    <property type="entry name" value="CHYMOTRYPSIN"/>
</dbReference>
<keyword evidence="3" id="KW-1015">Disulfide bond</keyword>
<evidence type="ECO:0000256" key="1">
    <source>
        <dbReference type="ARBA" id="ARBA00004613"/>
    </source>
</evidence>
<dbReference type="EMBL" id="MW419919">
    <property type="protein sequence ID" value="QRE01767.1"/>
    <property type="molecule type" value="mRNA"/>
</dbReference>
<feature type="region of interest" description="Disordered" evidence="6">
    <location>
        <begin position="102"/>
        <end position="131"/>
    </location>
</feature>
<dbReference type="PANTHER" id="PTHR24258:SF129">
    <property type="entry name" value="LP15124P-RELATED"/>
    <property type="match status" value="1"/>
</dbReference>
<dbReference type="PROSITE" id="PS50240">
    <property type="entry name" value="TRYPSIN_DOM"/>
    <property type="match status" value="1"/>
</dbReference>
<evidence type="ECO:0000256" key="7">
    <source>
        <dbReference type="SAM" id="SignalP"/>
    </source>
</evidence>
<feature type="compositionally biased region" description="Pro residues" evidence="6">
    <location>
        <begin position="114"/>
        <end position="128"/>
    </location>
</feature>
<feature type="domain" description="Peptidase S1" evidence="8">
    <location>
        <begin position="145"/>
        <end position="396"/>
    </location>
</feature>
<evidence type="ECO:0000256" key="3">
    <source>
        <dbReference type="ARBA" id="ARBA00023157"/>
    </source>
</evidence>
<dbReference type="SMART" id="SM00020">
    <property type="entry name" value="Tryp_SPc"/>
    <property type="match status" value="1"/>
</dbReference>
<dbReference type="GO" id="GO:0006508">
    <property type="term" value="P:proteolysis"/>
    <property type="evidence" value="ECO:0007669"/>
    <property type="project" value="InterPro"/>
</dbReference>
<dbReference type="CDD" id="cd00190">
    <property type="entry name" value="Tryp_SPc"/>
    <property type="match status" value="1"/>
</dbReference>
<dbReference type="InterPro" id="IPR001314">
    <property type="entry name" value="Peptidase_S1A"/>
</dbReference>
<dbReference type="Pfam" id="PF18322">
    <property type="entry name" value="CLIP_1"/>
    <property type="match status" value="1"/>
</dbReference>
<dbReference type="SUPFAM" id="SSF50494">
    <property type="entry name" value="Trypsin-like serine proteases"/>
    <property type="match status" value="1"/>
</dbReference>
<feature type="signal peptide" evidence="7">
    <location>
        <begin position="1"/>
        <end position="16"/>
    </location>
</feature>
<dbReference type="Pfam" id="PF00089">
    <property type="entry name" value="Trypsin"/>
    <property type="match status" value="1"/>
</dbReference>
<dbReference type="InterPro" id="IPR041515">
    <property type="entry name" value="PPAF-2-like_Clip"/>
</dbReference>
<dbReference type="GO" id="GO:0005576">
    <property type="term" value="C:extracellular region"/>
    <property type="evidence" value="ECO:0007669"/>
    <property type="project" value="UniProtKB-SubCell"/>
</dbReference>
<comment type="subcellular location">
    <subcellularLocation>
        <location evidence="1">Secreted</location>
    </subcellularLocation>
</comment>
<evidence type="ECO:0000256" key="5">
    <source>
        <dbReference type="ARBA" id="ARBA00076468"/>
    </source>
</evidence>
<keyword evidence="7" id="KW-0732">Signal</keyword>
<keyword evidence="2" id="KW-0964">Secreted</keyword>
<evidence type="ECO:0000256" key="4">
    <source>
        <dbReference type="ARBA" id="ARBA00068096"/>
    </source>
</evidence>
<evidence type="ECO:0000313" key="9">
    <source>
        <dbReference type="EMBL" id="QRE01767.1"/>
    </source>
</evidence>